<comment type="caution">
    <text evidence="3">The sequence shown here is derived from an EMBL/GenBank/DDBJ whole genome shotgun (WGS) entry which is preliminary data.</text>
</comment>
<keyword evidence="4" id="KW-1185">Reference proteome</keyword>
<evidence type="ECO:0000313" key="4">
    <source>
        <dbReference type="Proteomes" id="UP000467240"/>
    </source>
</evidence>
<gene>
    <name evidence="3" type="ORF">F8O01_06115</name>
</gene>
<evidence type="ECO:0000313" key="3">
    <source>
        <dbReference type="EMBL" id="KAB1659498.1"/>
    </source>
</evidence>
<keyword evidence="1" id="KW-0472">Membrane</keyword>
<feature type="domain" description="Protein-glutamine gamma-glutamyltransferase-like C-terminal" evidence="2">
    <location>
        <begin position="138"/>
        <end position="208"/>
    </location>
</feature>
<feature type="transmembrane region" description="Helical" evidence="1">
    <location>
        <begin position="69"/>
        <end position="89"/>
    </location>
</feature>
<dbReference type="EMBL" id="WBJZ01000006">
    <property type="protein sequence ID" value="KAB1659498.1"/>
    <property type="molecule type" value="Genomic_DNA"/>
</dbReference>
<evidence type="ECO:0000259" key="2">
    <source>
        <dbReference type="Pfam" id="PF13559"/>
    </source>
</evidence>
<dbReference type="RefSeq" id="WP_158039998.1">
    <property type="nucleotide sequence ID" value="NZ_JACCFV010000001.1"/>
</dbReference>
<protein>
    <submittedName>
        <fullName evidence="3">DUF4129 domain-containing protein</fullName>
    </submittedName>
</protein>
<dbReference type="InterPro" id="IPR025403">
    <property type="entry name" value="TgpA-like_C"/>
</dbReference>
<organism evidence="3 4">
    <name type="scientific">Pseudoclavibacter chungangensis</name>
    <dbReference type="NCBI Taxonomy" id="587635"/>
    <lineage>
        <taxon>Bacteria</taxon>
        <taxon>Bacillati</taxon>
        <taxon>Actinomycetota</taxon>
        <taxon>Actinomycetes</taxon>
        <taxon>Micrococcales</taxon>
        <taxon>Microbacteriaceae</taxon>
        <taxon>Pseudoclavibacter</taxon>
    </lineage>
</organism>
<accession>A0A7J5BYX4</accession>
<name>A0A7J5BYX4_9MICO</name>
<evidence type="ECO:0000256" key="1">
    <source>
        <dbReference type="SAM" id="Phobius"/>
    </source>
</evidence>
<dbReference type="AlphaFoldDB" id="A0A7J5BYX4"/>
<keyword evidence="1" id="KW-0812">Transmembrane</keyword>
<dbReference type="Proteomes" id="UP000467240">
    <property type="component" value="Unassembled WGS sequence"/>
</dbReference>
<proteinExistence type="predicted"/>
<reference evidence="3 4" key="1">
    <citation type="submission" date="2019-09" db="EMBL/GenBank/DDBJ databases">
        <title>Phylogeny of genus Pseudoclavibacter and closely related genus.</title>
        <authorList>
            <person name="Li Y."/>
        </authorList>
    </citation>
    <scope>NUCLEOTIDE SEQUENCE [LARGE SCALE GENOMIC DNA]</scope>
    <source>
        <strain evidence="3 4">DSM 23821</strain>
    </source>
</reference>
<dbReference type="OrthoDB" id="3389322at2"/>
<sequence>MIVTTLAGAALAGAPVEHDEETARELLRQELSKAEYVQARPTLIDQLINDFWNWVNGLSVPNASLPFDLSPLAVIVVAIVVVAIVALLVGRPALLRRRLAAGRQNVFLDDDTRTATELRAASERAAAAGDWTLAVLERFRAVARDLSDRTIISLRPGSTAHAVTSQASRAFPNDAGDLDRAATDFDAVRYLGRSGSEAAWLRTRDLDERIRRARPAELRPTVGADA</sequence>
<dbReference type="Pfam" id="PF13559">
    <property type="entry name" value="DUF4129"/>
    <property type="match status" value="1"/>
</dbReference>
<keyword evidence="1" id="KW-1133">Transmembrane helix</keyword>